<dbReference type="EMBL" id="FNTL01000002">
    <property type="protein sequence ID" value="SEB35118.1"/>
    <property type="molecule type" value="Genomic_DNA"/>
</dbReference>
<dbReference type="RefSeq" id="WP_073366253.1">
    <property type="nucleotide sequence ID" value="NZ_FNTL01000002.1"/>
</dbReference>
<evidence type="ECO:0000256" key="4">
    <source>
        <dbReference type="ARBA" id="ARBA00022982"/>
    </source>
</evidence>
<evidence type="ECO:0000256" key="6">
    <source>
        <dbReference type="ARBA" id="ARBA00023014"/>
    </source>
</evidence>
<evidence type="ECO:0000256" key="1">
    <source>
        <dbReference type="ARBA" id="ARBA00001927"/>
    </source>
</evidence>
<evidence type="ECO:0000313" key="9">
    <source>
        <dbReference type="Proteomes" id="UP000183407"/>
    </source>
</evidence>
<dbReference type="Proteomes" id="UP000183407">
    <property type="component" value="Unassembled WGS sequence"/>
</dbReference>
<dbReference type="OrthoDB" id="3215002at2"/>
<dbReference type="SUPFAM" id="SSF54862">
    <property type="entry name" value="4Fe-4S ferredoxins"/>
    <property type="match status" value="1"/>
</dbReference>
<keyword evidence="7" id="KW-0003">3Fe-4S</keyword>
<name>A0A1H4IP94_RHOJO</name>
<dbReference type="InterPro" id="IPR051269">
    <property type="entry name" value="Fe-S_cluster_ET"/>
</dbReference>
<evidence type="ECO:0000313" key="8">
    <source>
        <dbReference type="EMBL" id="SEB35118.1"/>
    </source>
</evidence>
<keyword evidence="5" id="KW-0408">Iron</keyword>
<evidence type="ECO:0000256" key="7">
    <source>
        <dbReference type="ARBA" id="ARBA00023291"/>
    </source>
</evidence>
<accession>A0A1H4IP94</accession>
<proteinExistence type="predicted"/>
<keyword evidence="6" id="KW-0411">Iron-sulfur</keyword>
<dbReference type="AlphaFoldDB" id="A0A1H4IP94"/>
<dbReference type="Pfam" id="PF13459">
    <property type="entry name" value="Fer4_15"/>
    <property type="match status" value="1"/>
</dbReference>
<protein>
    <submittedName>
        <fullName evidence="8">Ferredoxin</fullName>
    </submittedName>
</protein>
<dbReference type="PANTHER" id="PTHR36923:SF3">
    <property type="entry name" value="FERREDOXIN"/>
    <property type="match status" value="1"/>
</dbReference>
<keyword evidence="3" id="KW-0479">Metal-binding</keyword>
<sequence>MAFSVVVDLQRCEGHGQCLIEEPGVFGMDDEGYAEVMTESVDELLRTTVEQAVRACPAGAVSISE</sequence>
<evidence type="ECO:0000256" key="5">
    <source>
        <dbReference type="ARBA" id="ARBA00023004"/>
    </source>
</evidence>
<comment type="cofactor">
    <cofactor evidence="1">
        <name>[3Fe-4S] cluster</name>
        <dbReference type="ChEBI" id="CHEBI:21137"/>
    </cofactor>
</comment>
<reference evidence="9" key="1">
    <citation type="submission" date="2016-10" db="EMBL/GenBank/DDBJ databases">
        <authorList>
            <person name="Varghese N."/>
        </authorList>
    </citation>
    <scope>NUCLEOTIDE SEQUENCE [LARGE SCALE GENOMIC DNA]</scope>
    <source>
        <strain evidence="9">DSM 44719</strain>
    </source>
</reference>
<organism evidence="8 9">
    <name type="scientific">Rhodococcus jostii</name>
    <dbReference type="NCBI Taxonomy" id="132919"/>
    <lineage>
        <taxon>Bacteria</taxon>
        <taxon>Bacillati</taxon>
        <taxon>Actinomycetota</taxon>
        <taxon>Actinomycetes</taxon>
        <taxon>Mycobacteriales</taxon>
        <taxon>Nocardiaceae</taxon>
        <taxon>Rhodococcus</taxon>
    </lineage>
</organism>
<keyword evidence="4" id="KW-0249">Electron transport</keyword>
<evidence type="ECO:0000256" key="3">
    <source>
        <dbReference type="ARBA" id="ARBA00022723"/>
    </source>
</evidence>
<dbReference type="GO" id="GO:0051538">
    <property type="term" value="F:3 iron, 4 sulfur cluster binding"/>
    <property type="evidence" value="ECO:0007669"/>
    <property type="project" value="UniProtKB-KW"/>
</dbReference>
<dbReference type="PANTHER" id="PTHR36923">
    <property type="entry name" value="FERREDOXIN"/>
    <property type="match status" value="1"/>
</dbReference>
<keyword evidence="2" id="KW-0813">Transport</keyword>
<dbReference type="Gene3D" id="3.30.70.20">
    <property type="match status" value="1"/>
</dbReference>
<dbReference type="GO" id="GO:0046872">
    <property type="term" value="F:metal ion binding"/>
    <property type="evidence" value="ECO:0007669"/>
    <property type="project" value="UniProtKB-KW"/>
</dbReference>
<gene>
    <name evidence="8" type="ORF">SAMN04490220_0238</name>
</gene>
<evidence type="ECO:0000256" key="2">
    <source>
        <dbReference type="ARBA" id="ARBA00022448"/>
    </source>
</evidence>